<protein>
    <recommendedName>
        <fullName evidence="1">TnsA endonuclease N-terminal domain-containing protein</fullName>
    </recommendedName>
</protein>
<dbReference type="InterPro" id="IPR014833">
    <property type="entry name" value="TnsA_N"/>
</dbReference>
<dbReference type="EMBL" id="BAAAQD010000052">
    <property type="protein sequence ID" value="GAA1574271.1"/>
    <property type="molecule type" value="Genomic_DNA"/>
</dbReference>
<comment type="caution">
    <text evidence="2">The sequence shown here is derived from an EMBL/GenBank/DDBJ whole genome shotgun (WGS) entry which is preliminary data.</text>
</comment>
<evidence type="ECO:0000313" key="2">
    <source>
        <dbReference type="EMBL" id="GAA1574271.1"/>
    </source>
</evidence>
<gene>
    <name evidence="2" type="ORF">GCM10009827_115160</name>
</gene>
<accession>A0ABP4PC78</accession>
<dbReference type="Proteomes" id="UP001501470">
    <property type="component" value="Unassembled WGS sequence"/>
</dbReference>
<name>A0ABP4PC78_9ACTN</name>
<dbReference type="Pfam" id="PF08722">
    <property type="entry name" value="Tn7_TnsA-like_N"/>
    <property type="match status" value="1"/>
</dbReference>
<dbReference type="InterPro" id="IPR048000">
    <property type="entry name" value="TnsA-like"/>
</dbReference>
<organism evidence="2 3">
    <name type="scientific">Dactylosporangium maewongense</name>
    <dbReference type="NCBI Taxonomy" id="634393"/>
    <lineage>
        <taxon>Bacteria</taxon>
        <taxon>Bacillati</taxon>
        <taxon>Actinomycetota</taxon>
        <taxon>Actinomycetes</taxon>
        <taxon>Micromonosporales</taxon>
        <taxon>Micromonosporaceae</taxon>
        <taxon>Dactylosporangium</taxon>
    </lineage>
</organism>
<dbReference type="NCBIfam" id="NF033179">
    <property type="entry name" value="TnsA_like_Actin"/>
    <property type="match status" value="1"/>
</dbReference>
<evidence type="ECO:0000313" key="3">
    <source>
        <dbReference type="Proteomes" id="UP001501470"/>
    </source>
</evidence>
<evidence type="ECO:0000259" key="1">
    <source>
        <dbReference type="Pfam" id="PF08722"/>
    </source>
</evidence>
<sequence length="185" mass="20803">MGDHVGFESWLERDHAMLLDFRADVVAFASQPFWLSWRHGDRTRRHAPDFFARRADGTGVVIDVRPDDRIEQADAEAFDATARACAEVGWLFHRVGTPDPVLAANLRWLARYRHPRCGVRRDVVASLVGVFDRPTGLFTGAAEVGDRLAVLPVLYHLLWRQVLVADLTVEPLRPGTVVRVGRCVP</sequence>
<keyword evidence="3" id="KW-1185">Reference proteome</keyword>
<proteinExistence type="predicted"/>
<reference evidence="3" key="1">
    <citation type="journal article" date="2019" name="Int. J. Syst. Evol. Microbiol.">
        <title>The Global Catalogue of Microorganisms (GCM) 10K type strain sequencing project: providing services to taxonomists for standard genome sequencing and annotation.</title>
        <authorList>
            <consortium name="The Broad Institute Genomics Platform"/>
            <consortium name="The Broad Institute Genome Sequencing Center for Infectious Disease"/>
            <person name="Wu L."/>
            <person name="Ma J."/>
        </authorList>
    </citation>
    <scope>NUCLEOTIDE SEQUENCE [LARGE SCALE GENOMIC DNA]</scope>
    <source>
        <strain evidence="3">JCM 15933</strain>
    </source>
</reference>
<feature type="domain" description="TnsA endonuclease N-terminal" evidence="1">
    <location>
        <begin position="24"/>
        <end position="93"/>
    </location>
</feature>